<dbReference type="FunCoup" id="F2UJY5">
    <property type="interactions" value="933"/>
</dbReference>
<comment type="catalytic activity">
    <reaction evidence="1 10">
        <text>[(1-&gt;4)-alpha-D-glucosyl](n) + phosphate = [(1-&gt;4)-alpha-D-glucosyl](n-1) + alpha-D-glucose 1-phosphate</text>
        <dbReference type="Rhea" id="RHEA:41732"/>
        <dbReference type="Rhea" id="RHEA-COMP:9584"/>
        <dbReference type="Rhea" id="RHEA-COMP:9586"/>
        <dbReference type="ChEBI" id="CHEBI:15444"/>
        <dbReference type="ChEBI" id="CHEBI:43474"/>
        <dbReference type="ChEBI" id="CHEBI:58601"/>
        <dbReference type="EC" id="2.4.1.1"/>
    </reaction>
</comment>
<dbReference type="Pfam" id="PF00343">
    <property type="entry name" value="Phosphorylase"/>
    <property type="match status" value="1"/>
</dbReference>
<dbReference type="EMBL" id="GL832978">
    <property type="protein sequence ID" value="EGD77434.1"/>
    <property type="molecule type" value="Genomic_DNA"/>
</dbReference>
<evidence type="ECO:0000313" key="13">
    <source>
        <dbReference type="Proteomes" id="UP000007799"/>
    </source>
</evidence>
<dbReference type="PIRSF" id="PIRSF000460">
    <property type="entry name" value="Pprylas_GlgP"/>
    <property type="match status" value="1"/>
</dbReference>
<dbReference type="GO" id="GO:0005980">
    <property type="term" value="P:glycogen catabolic process"/>
    <property type="evidence" value="ECO:0007669"/>
    <property type="project" value="TreeGrafter"/>
</dbReference>
<evidence type="ECO:0000256" key="8">
    <source>
        <dbReference type="ARBA" id="ARBA00023277"/>
    </source>
</evidence>
<dbReference type="FunFam" id="3.40.50.2000:FF:000002">
    <property type="entry name" value="Alpha-1,4 glucan phosphorylase"/>
    <property type="match status" value="1"/>
</dbReference>
<dbReference type="InterPro" id="IPR011833">
    <property type="entry name" value="Glycg_phsphrylas"/>
</dbReference>
<comment type="cofactor">
    <cofactor evidence="2 10">
        <name>pyridoxal 5'-phosphate</name>
        <dbReference type="ChEBI" id="CHEBI:597326"/>
    </cofactor>
</comment>
<evidence type="ECO:0000256" key="6">
    <source>
        <dbReference type="ARBA" id="ARBA00022679"/>
    </source>
</evidence>
<dbReference type="RefSeq" id="XP_004990322.1">
    <property type="nucleotide sequence ID" value="XM_004990265.1"/>
</dbReference>
<proteinExistence type="inferred from homology"/>
<keyword evidence="6 10" id="KW-0808">Transferase</keyword>
<sequence>MSAPRSRSDSRSKTPPPIDLIQPRRRSLSVSSTDEETIARRKREQSIKFDFLDALEDVTEENMKAIRDLFNRHLHCTLAKDVTVATDRDYYVALSYTVRDHVMAGWYKTQKEYYRKDPKRVYYLSMEFYMGRSLTNTMINLGLRSLCKKSLYEMGLNMEDLEEIEMDAGLGNGGLGRLAACFLDSMATLSLPAYGYGLRYEYGIFEQKIKDGFQQEVPDDWLKFGNPWEVPRPEYIIKIKFGGDVKWLDDGKFSWEDANVVLAVPYDTPIPGYRNNTVNTLRLWCARSPNSFDLSYFNHGNYIKAVLDRNAAENITRVLYPNDNFFEGKELRLKQEYFLVSATLQDIIRRYKHVRTSVRTKGPLERTSFEDFPRKAAIQLNDTHPALAIPELMRLLIDHEKLGWDEAWDICTRTFSYTNHTILPEALERWSVALLERLLPRHLMIIYEINRRHLDHVITLFPGDLDRRTRMSLIEHGSEKVVNMAHLCLVGSHAINGVAEIHSNILKRETFRDWHELWPEKFQNKTNGITPRRWLLQCNPPLSNLIIEHIGEEWVTDLDQLTRLEPLTEDETFVQNFIAAKKKNKVRVAAMLRRDYGVEVNPSSMFDIHVKRIHEYKRQLLNVLHIVTLYNRIKDNPRGDFTARTVIIGGKAAPGYYNAKMIIKLITSVADVVNTDPDVCGRLKVIFLENYRVSLAEKIIPACDLSQQISLAGTEASGTGNMKFMINGALTIGTLDGANVEMHERVGDDNIYIFGMRVNEVEELKAAGTYNPLDYYNANPELRRAIDMIHGGYFSPDSKGRFHDLLDTLMKHGDRFCLLKDYEDYMRVQDQLGRDFQDSVSWAKKCIINVANGGFFSSDRTIAQYTKDIWRAFPVLVDPVVGEANGAVPTTATADAEKK</sequence>
<evidence type="ECO:0000256" key="7">
    <source>
        <dbReference type="ARBA" id="ARBA00022898"/>
    </source>
</evidence>
<comment type="function">
    <text evidence="10">Allosteric enzyme that catalyzes the rate-limiting step in glycogen catabolism, the phosphorolytic cleavage of glycogen to produce glucose-1-phosphate, and plays a central role in maintaining cellular and organismal glucose homeostasis.</text>
</comment>
<evidence type="ECO:0000256" key="2">
    <source>
        <dbReference type="ARBA" id="ARBA00001933"/>
    </source>
</evidence>
<dbReference type="OrthoDB" id="9215500at2759"/>
<dbReference type="SUPFAM" id="SSF53756">
    <property type="entry name" value="UDP-Glycosyltransferase/glycogen phosphorylase"/>
    <property type="match status" value="1"/>
</dbReference>
<evidence type="ECO:0000313" key="12">
    <source>
        <dbReference type="EMBL" id="EGD77434.1"/>
    </source>
</evidence>
<dbReference type="EC" id="2.4.1.1" evidence="10"/>
<dbReference type="GeneID" id="16070875"/>
<dbReference type="CDD" id="cd04300">
    <property type="entry name" value="GT35_Glycogen_Phosphorylase"/>
    <property type="match status" value="1"/>
</dbReference>
<dbReference type="STRING" id="946362.F2UJY5"/>
<name>F2UJY5_SALR5</name>
<keyword evidence="8 10" id="KW-0119">Carbohydrate metabolism</keyword>
<organism evidence="13">
    <name type="scientific">Salpingoeca rosetta (strain ATCC 50818 / BSB-021)</name>
    <dbReference type="NCBI Taxonomy" id="946362"/>
    <lineage>
        <taxon>Eukaryota</taxon>
        <taxon>Choanoflagellata</taxon>
        <taxon>Craspedida</taxon>
        <taxon>Salpingoecidae</taxon>
        <taxon>Salpingoeca</taxon>
    </lineage>
</organism>
<evidence type="ECO:0000256" key="11">
    <source>
        <dbReference type="SAM" id="MobiDB-lite"/>
    </source>
</evidence>
<dbReference type="NCBIfam" id="TIGR02093">
    <property type="entry name" value="P_ylase"/>
    <property type="match status" value="1"/>
</dbReference>
<feature type="modified residue" description="N6-(pyridoxal phosphate)lysine" evidence="9">
    <location>
        <position position="723"/>
    </location>
</feature>
<dbReference type="FunFam" id="3.40.50.2000:FF:000005">
    <property type="entry name" value="Alpha-1,4 glucan phosphorylase"/>
    <property type="match status" value="1"/>
</dbReference>
<protein>
    <recommendedName>
        <fullName evidence="10">Alpha-1,4 glucan phosphorylase</fullName>
        <ecNumber evidence="10">2.4.1.1</ecNumber>
    </recommendedName>
</protein>
<dbReference type="GO" id="GO:0005737">
    <property type="term" value="C:cytoplasm"/>
    <property type="evidence" value="ECO:0007669"/>
    <property type="project" value="TreeGrafter"/>
</dbReference>
<keyword evidence="5 10" id="KW-0328">Glycosyltransferase</keyword>
<keyword evidence="4" id="KW-0321">Glycogen metabolism</keyword>
<dbReference type="KEGG" id="sre:PTSG_08531"/>
<evidence type="ECO:0000256" key="1">
    <source>
        <dbReference type="ARBA" id="ARBA00001275"/>
    </source>
</evidence>
<evidence type="ECO:0000256" key="4">
    <source>
        <dbReference type="ARBA" id="ARBA00022600"/>
    </source>
</evidence>
<comment type="similarity">
    <text evidence="3 10">Belongs to the glycogen phosphorylase family.</text>
</comment>
<keyword evidence="7 9" id="KW-0663">Pyridoxal phosphate</keyword>
<evidence type="ECO:0000256" key="3">
    <source>
        <dbReference type="ARBA" id="ARBA00006047"/>
    </source>
</evidence>
<keyword evidence="13" id="KW-1185">Reference proteome</keyword>
<feature type="compositionally biased region" description="Basic and acidic residues" evidence="11">
    <location>
        <begin position="1"/>
        <end position="12"/>
    </location>
</feature>
<dbReference type="InterPro" id="IPR000811">
    <property type="entry name" value="Glyco_trans_35"/>
</dbReference>
<dbReference type="GO" id="GO:0030170">
    <property type="term" value="F:pyridoxal phosphate binding"/>
    <property type="evidence" value="ECO:0007669"/>
    <property type="project" value="InterPro"/>
</dbReference>
<dbReference type="PANTHER" id="PTHR11468">
    <property type="entry name" value="GLYCOGEN PHOSPHORYLASE"/>
    <property type="match status" value="1"/>
</dbReference>
<reference evidence="12" key="1">
    <citation type="submission" date="2009-08" db="EMBL/GenBank/DDBJ databases">
        <title>Annotation of Salpingoeca rosetta.</title>
        <authorList>
            <consortium name="The Broad Institute Genome Sequencing Platform"/>
            <person name="Russ C."/>
            <person name="Cuomo C."/>
            <person name="Burger G."/>
            <person name="Gray M.W."/>
            <person name="Holland P.W.H."/>
            <person name="King N."/>
            <person name="Lang F.B.F."/>
            <person name="Roger A.J."/>
            <person name="Ruiz-Trillo I."/>
            <person name="Young S.K."/>
            <person name="Zeng Q."/>
            <person name="Gargeya S."/>
            <person name="Alvarado L."/>
            <person name="Berlin A."/>
            <person name="Chapman S.B."/>
            <person name="Chen Z."/>
            <person name="Freedman E."/>
            <person name="Gellesch M."/>
            <person name="Goldberg J."/>
            <person name="Griggs A."/>
            <person name="Gujja S."/>
            <person name="Heilman E."/>
            <person name="Heiman D."/>
            <person name="Howarth C."/>
            <person name="Mehta T."/>
            <person name="Neiman D."/>
            <person name="Pearson M."/>
            <person name="Roberts A."/>
            <person name="Saif S."/>
            <person name="Shea T."/>
            <person name="Shenoy N."/>
            <person name="Sisk P."/>
            <person name="Stolte C."/>
            <person name="Sykes S."/>
            <person name="White J."/>
            <person name="Yandava C."/>
            <person name="Haas B."/>
            <person name="Nusbaum C."/>
            <person name="Birren B."/>
        </authorList>
    </citation>
    <scope>NUCLEOTIDE SEQUENCE [LARGE SCALE GENOMIC DNA]</scope>
    <source>
        <strain evidence="12">ATCC 50818</strain>
    </source>
</reference>
<dbReference type="AlphaFoldDB" id="F2UJY5"/>
<dbReference type="Proteomes" id="UP000007799">
    <property type="component" value="Unassembled WGS sequence"/>
</dbReference>
<dbReference type="OMA" id="WLKQANP"/>
<accession>F2UJY5</accession>
<evidence type="ECO:0000256" key="9">
    <source>
        <dbReference type="PIRSR" id="PIRSR000460-1"/>
    </source>
</evidence>
<dbReference type="PANTHER" id="PTHR11468:SF13">
    <property type="entry name" value="GLYCOGEN PHOSPHORYLASE"/>
    <property type="match status" value="1"/>
</dbReference>
<dbReference type="InParanoid" id="F2UJY5"/>
<evidence type="ECO:0000256" key="5">
    <source>
        <dbReference type="ARBA" id="ARBA00022676"/>
    </source>
</evidence>
<dbReference type="Gene3D" id="3.40.50.2000">
    <property type="entry name" value="Glycogen Phosphorylase B"/>
    <property type="match status" value="2"/>
</dbReference>
<dbReference type="eggNOG" id="KOG2099">
    <property type="taxonomic scope" value="Eukaryota"/>
</dbReference>
<gene>
    <name evidence="12" type="ORF">PTSG_08531</name>
</gene>
<dbReference type="GO" id="GO:0008184">
    <property type="term" value="F:glycogen phosphorylase activity"/>
    <property type="evidence" value="ECO:0007669"/>
    <property type="project" value="InterPro"/>
</dbReference>
<feature type="region of interest" description="Disordered" evidence="11">
    <location>
        <begin position="1"/>
        <end position="37"/>
    </location>
</feature>
<evidence type="ECO:0000256" key="10">
    <source>
        <dbReference type="RuleBase" id="RU000587"/>
    </source>
</evidence>